<comment type="caution">
    <text evidence="4">The sequence shown here is derived from an EMBL/GenBank/DDBJ whole genome shotgun (WGS) entry which is preliminary data.</text>
</comment>
<dbReference type="Gene3D" id="1.10.287.950">
    <property type="entry name" value="Methyl-accepting chemotaxis protein"/>
    <property type="match status" value="1"/>
</dbReference>
<dbReference type="InterPro" id="IPR012292">
    <property type="entry name" value="Globin/Proto"/>
</dbReference>
<evidence type="ECO:0000313" key="4">
    <source>
        <dbReference type="EMBL" id="NYZ24801.1"/>
    </source>
</evidence>
<dbReference type="InterPro" id="IPR009875">
    <property type="entry name" value="PilZ_domain"/>
</dbReference>
<dbReference type="SMART" id="SM00283">
    <property type="entry name" value="MA"/>
    <property type="match status" value="1"/>
</dbReference>
<protein>
    <recommendedName>
        <fullName evidence="3">Methyl-accepting transducer domain-containing protein</fullName>
    </recommendedName>
</protein>
<dbReference type="InterPro" id="IPR009050">
    <property type="entry name" value="Globin-like_sf"/>
</dbReference>
<dbReference type="EMBL" id="JABFDB010000045">
    <property type="protein sequence ID" value="NYZ24801.1"/>
    <property type="molecule type" value="Genomic_DNA"/>
</dbReference>
<dbReference type="RefSeq" id="WP_180286571.1">
    <property type="nucleotide sequence ID" value="NZ_JABFDB010000045.1"/>
</dbReference>
<dbReference type="Pfam" id="PF07238">
    <property type="entry name" value="PilZ"/>
    <property type="match status" value="1"/>
</dbReference>
<keyword evidence="5" id="KW-1185">Reference proteome</keyword>
<dbReference type="PROSITE" id="PS50111">
    <property type="entry name" value="CHEMOTAXIS_TRANSDUC_2"/>
    <property type="match status" value="1"/>
</dbReference>
<evidence type="ECO:0000313" key="5">
    <source>
        <dbReference type="Proteomes" id="UP000584642"/>
    </source>
</evidence>
<reference evidence="4 5" key="1">
    <citation type="submission" date="2020-05" db="EMBL/GenBank/DDBJ databases">
        <title>Azospirillum oleiclasticum sp. nov, a nitrogen-fixing and heavy crude oil-emulsifying bacterium isolated from the crude oil of Yumen Oilfield.</title>
        <authorList>
            <person name="Wu D."/>
            <person name="Cai M."/>
            <person name="Zhang X."/>
        </authorList>
    </citation>
    <scope>NUCLEOTIDE SEQUENCE [LARGE SCALE GENOMIC DNA]</scope>
    <source>
        <strain evidence="4 5">ROY-1-1-2</strain>
    </source>
</reference>
<evidence type="ECO:0000256" key="1">
    <source>
        <dbReference type="ARBA" id="ARBA00023224"/>
    </source>
</evidence>
<dbReference type="InterPro" id="IPR039379">
    <property type="entry name" value="Protoglobin_sensor_dom"/>
</dbReference>
<evidence type="ECO:0000256" key="2">
    <source>
        <dbReference type="PROSITE-ProRule" id="PRU00284"/>
    </source>
</evidence>
<dbReference type="PANTHER" id="PTHR32089">
    <property type="entry name" value="METHYL-ACCEPTING CHEMOTAXIS PROTEIN MCPB"/>
    <property type="match status" value="1"/>
</dbReference>
<accession>A0ABX2TME9</accession>
<evidence type="ECO:0000259" key="3">
    <source>
        <dbReference type="PROSITE" id="PS50111"/>
    </source>
</evidence>
<dbReference type="InterPro" id="IPR044398">
    <property type="entry name" value="Globin-sensor_dom"/>
</dbReference>
<dbReference type="SUPFAM" id="SSF141371">
    <property type="entry name" value="PilZ domain-like"/>
    <property type="match status" value="1"/>
</dbReference>
<dbReference type="PANTHER" id="PTHR32089:SF112">
    <property type="entry name" value="LYSOZYME-LIKE PROTEIN-RELATED"/>
    <property type="match status" value="1"/>
</dbReference>
<keyword evidence="1 2" id="KW-0807">Transducer</keyword>
<sequence>MTMAATAPDPTADPAHRFDRRLWRIDAATEAALRSLAPTVLPALDGALRDFYAFMAGLPETRSLLADAGRRERLRQLHHDQWRRFFQATFDDAYHERVRELGGVHQRVGLSPAHYMASYSYLLESMVGEAIRRNRFSRDRAAVEAGALIRTVMMEAELALSVYLRQAVDTEMATEMEEFAEGFERELGEAVDLVRRNAATMEGAADEVLGAANHVATEGDHVTEASEQTNMNARLIALAARGLSDSFAEITKRVGDATSSSSDAATLSRDAEVNAHTLAEASARIGNVVTLIERIAKETRLLALNASIEAARAGDAGRGFAVVAAEVKTLAEQTNDATGNIRSQIEQMQESIDRTVAAITAVAARIGQVSGDVAAITDSVSEQSVVTRDIADNADEMAASMQNVHERIESVAQAAERSTRKASELWENATGLVKQIFGIKRRVTASLRGTRFGNRRAQDRVAVDLSCQCVVDGLRFDSRLDNISAAGCQVRELQLASADGYRIQLDVEQLGRMTGTIVATERDVAHVRFDPLAPDLAARLERLLVDWSAADGDLKDTAQDTAAAIGRMFDHAIDRGGITVDQLFSTDYQPVPGSDPQQVTTPFVELCDRLLPAVQEPLLTRFPRAVFCAAVDRNGYLPTHNAAWSQPQRPGEPDWNAAHSRNRRMFDDATGLAAARNRQPVLVQTYRRDMGGGVVASMRDISAPIFVKGKHWGAFRIGCRA</sequence>
<dbReference type="Pfam" id="PF11563">
    <property type="entry name" value="Protoglobin"/>
    <property type="match status" value="1"/>
</dbReference>
<dbReference type="Pfam" id="PF00015">
    <property type="entry name" value="MCPsignal"/>
    <property type="match status" value="1"/>
</dbReference>
<name>A0ABX2TME9_9PROT</name>
<proteinExistence type="predicted"/>
<gene>
    <name evidence="4" type="ORF">HND93_34290</name>
</gene>
<dbReference type="InterPro" id="IPR004089">
    <property type="entry name" value="MCPsignal_dom"/>
</dbReference>
<feature type="domain" description="Methyl-accepting transducer" evidence="3">
    <location>
        <begin position="197"/>
        <end position="419"/>
    </location>
</feature>
<dbReference type="SUPFAM" id="SSF58104">
    <property type="entry name" value="Methyl-accepting chemotaxis protein (MCP) signaling domain"/>
    <property type="match status" value="1"/>
</dbReference>
<dbReference type="Gene3D" id="1.10.490.10">
    <property type="entry name" value="Globins"/>
    <property type="match status" value="1"/>
</dbReference>
<dbReference type="Proteomes" id="UP000584642">
    <property type="component" value="Unassembled WGS sequence"/>
</dbReference>
<dbReference type="Gene3D" id="2.40.10.220">
    <property type="entry name" value="predicted glycosyltransferase like domains"/>
    <property type="match status" value="1"/>
</dbReference>
<dbReference type="CDD" id="cd01068">
    <property type="entry name" value="globin_sensor"/>
    <property type="match status" value="1"/>
</dbReference>
<organism evidence="4 5">
    <name type="scientific">Azospirillum oleiclasticum</name>
    <dbReference type="NCBI Taxonomy" id="2735135"/>
    <lineage>
        <taxon>Bacteria</taxon>
        <taxon>Pseudomonadati</taxon>
        <taxon>Pseudomonadota</taxon>
        <taxon>Alphaproteobacteria</taxon>
        <taxon>Rhodospirillales</taxon>
        <taxon>Azospirillaceae</taxon>
        <taxon>Azospirillum</taxon>
    </lineage>
</organism>
<dbReference type="SUPFAM" id="SSF46458">
    <property type="entry name" value="Globin-like"/>
    <property type="match status" value="1"/>
</dbReference>